<feature type="region of interest" description="Disordered" evidence="1">
    <location>
        <begin position="354"/>
        <end position="381"/>
    </location>
</feature>
<dbReference type="Proteomes" id="UP001159363">
    <property type="component" value="Chromosome 14"/>
</dbReference>
<dbReference type="EMBL" id="JARBHB010000015">
    <property type="protein sequence ID" value="KAJ8867510.1"/>
    <property type="molecule type" value="Genomic_DNA"/>
</dbReference>
<accession>A0ABQ9G4W6</accession>
<comment type="caution">
    <text evidence="2">The sequence shown here is derived from an EMBL/GenBank/DDBJ whole genome shotgun (WGS) entry which is preliminary data.</text>
</comment>
<gene>
    <name evidence="2" type="ORF">PR048_031312</name>
</gene>
<organism evidence="2 3">
    <name type="scientific">Dryococelus australis</name>
    <dbReference type="NCBI Taxonomy" id="614101"/>
    <lineage>
        <taxon>Eukaryota</taxon>
        <taxon>Metazoa</taxon>
        <taxon>Ecdysozoa</taxon>
        <taxon>Arthropoda</taxon>
        <taxon>Hexapoda</taxon>
        <taxon>Insecta</taxon>
        <taxon>Pterygota</taxon>
        <taxon>Neoptera</taxon>
        <taxon>Polyneoptera</taxon>
        <taxon>Phasmatodea</taxon>
        <taxon>Verophasmatodea</taxon>
        <taxon>Anareolatae</taxon>
        <taxon>Phasmatidae</taxon>
        <taxon>Eurycanthinae</taxon>
        <taxon>Dryococelus</taxon>
    </lineage>
</organism>
<name>A0ABQ9G4W6_9NEOP</name>
<feature type="region of interest" description="Disordered" evidence="1">
    <location>
        <begin position="207"/>
        <end position="227"/>
    </location>
</feature>
<protein>
    <submittedName>
        <fullName evidence="2">Uncharacterized protein</fullName>
    </submittedName>
</protein>
<evidence type="ECO:0000313" key="2">
    <source>
        <dbReference type="EMBL" id="KAJ8867510.1"/>
    </source>
</evidence>
<sequence length="768" mass="87165">MRPSVHGGAYFQTLRFVNRNAHSYDAQRLSRCDPPYVRRAADPVTLSMVTVIVIKVAERFGRHLTSMSSEPMRVIEVSMEQCRNEGAGEAGDPREDPQTNGIVRQHSFMRKSGVTRPGIQPGSPWWEPRSTRRNKVCPTSFNIQRRPTTRTRTAQLHFKHGNDVKQISLPPPAPGINDDYDSRCTSTPGASSVASDSMPELLENLFSEKAPSRNDPDSVTTPKQTISVQGTIQPLKDEVERKAVGWMTLAGDNRAHAATTRLSRAGARYFWYSLPVRGQDSGVSFCPPPPFARPLNPPAPREYAGSTPHEHYLTKRQPSCLRRGWRDQLRPSAGYWRHFNMFCSVTRLGRSPGVRQLSRRDLAGSQQQRRKKPETSEKTRLPTSVIVRHDSHSRKLRELPGWDRTLLALAGGKLHTYRLFTVKAWRLEATKQFMGATVWPLGAFCNDTRENTDHGEQSTQDTRADADNVRTRLPRFLTWDAQIHSLLKGDGALDVRGRVVRITRALLCLKRRKYLTQVGGLLDANSWPTCMKKEEPVYRVRVIDSRSVLEFQKLLRLPQSPNKNPKEHFKDVAGIALKILHLQIAGNCGRQKKKMLSTRNGSTSLHKCFIPLCNRCRDVLLHFAGLEDGLRDTGPVSDDFLLVSVLYTVYSRFLRTFRIKPFKNHPTYDPLVHKVFDTSWRTLAQSSLSTVTADNQCVYLRDFKRSNTCKRVHKEPEKHTKNNEHDTLVRSRDFSRTGLCSGIQVSVDAVVSHRTRPMEKVQLNSECA</sequence>
<feature type="compositionally biased region" description="Polar residues" evidence="1">
    <location>
        <begin position="217"/>
        <end position="227"/>
    </location>
</feature>
<feature type="region of interest" description="Disordered" evidence="1">
    <location>
        <begin position="109"/>
        <end position="131"/>
    </location>
</feature>
<proteinExistence type="predicted"/>
<evidence type="ECO:0000256" key="1">
    <source>
        <dbReference type="SAM" id="MobiDB-lite"/>
    </source>
</evidence>
<keyword evidence="3" id="KW-1185">Reference proteome</keyword>
<reference evidence="2 3" key="1">
    <citation type="submission" date="2023-02" db="EMBL/GenBank/DDBJ databases">
        <title>LHISI_Scaffold_Assembly.</title>
        <authorList>
            <person name="Stuart O.P."/>
            <person name="Cleave R."/>
            <person name="Magrath M.J.L."/>
            <person name="Mikheyev A.S."/>
        </authorList>
    </citation>
    <scope>NUCLEOTIDE SEQUENCE [LARGE SCALE GENOMIC DNA]</scope>
    <source>
        <strain evidence="2">Daus_M_001</strain>
        <tissue evidence="2">Leg muscle</tissue>
    </source>
</reference>
<evidence type="ECO:0000313" key="3">
    <source>
        <dbReference type="Proteomes" id="UP001159363"/>
    </source>
</evidence>